<feature type="domain" description="NodB homology" evidence="1">
    <location>
        <begin position="105"/>
        <end position="174"/>
    </location>
</feature>
<reference evidence="3" key="1">
    <citation type="submission" date="2015-01" db="EMBL/GenBank/DDBJ databases">
        <title>Flavisolibacter sp./LCS9/ whole genome sequencing.</title>
        <authorList>
            <person name="Kim M.K."/>
            <person name="Srinivasan S."/>
            <person name="Lee J.-J."/>
        </authorList>
    </citation>
    <scope>NUCLEOTIDE SEQUENCE [LARGE SCALE GENOMIC DNA]</scope>
    <source>
        <strain evidence="3">LCS9</strain>
    </source>
</reference>
<proteinExistence type="predicted"/>
<dbReference type="RefSeq" id="WP_066404765.1">
    <property type="nucleotide sequence ID" value="NZ_CP011390.1"/>
</dbReference>
<dbReference type="KEGG" id="fla:SY85_11930"/>
<dbReference type="GO" id="GO:0005975">
    <property type="term" value="P:carbohydrate metabolic process"/>
    <property type="evidence" value="ECO:0007669"/>
    <property type="project" value="InterPro"/>
</dbReference>
<gene>
    <name evidence="2" type="ORF">SY85_11930</name>
</gene>
<dbReference type="GO" id="GO:0016810">
    <property type="term" value="F:hydrolase activity, acting on carbon-nitrogen (but not peptide) bonds"/>
    <property type="evidence" value="ECO:0007669"/>
    <property type="project" value="InterPro"/>
</dbReference>
<evidence type="ECO:0000313" key="2">
    <source>
        <dbReference type="EMBL" id="ANE51105.1"/>
    </source>
</evidence>
<dbReference type="NCBIfam" id="NF033545">
    <property type="entry name" value="transpos_IS630"/>
    <property type="match status" value="1"/>
</dbReference>
<dbReference type="Pfam" id="PF13358">
    <property type="entry name" value="DDE_3"/>
    <property type="match status" value="1"/>
</dbReference>
<dbReference type="STRING" id="1492898.SY85_11930"/>
<name>A0A172TVJ3_9BACT</name>
<dbReference type="PROSITE" id="PS51677">
    <property type="entry name" value="NODB"/>
    <property type="match status" value="1"/>
</dbReference>
<evidence type="ECO:0000259" key="1">
    <source>
        <dbReference type="PROSITE" id="PS51677"/>
    </source>
</evidence>
<dbReference type="PANTHER" id="PTHR46564:SF1">
    <property type="entry name" value="TRANSPOSASE"/>
    <property type="match status" value="1"/>
</dbReference>
<dbReference type="Proteomes" id="UP000077177">
    <property type="component" value="Chromosome"/>
</dbReference>
<keyword evidence="3" id="KW-1185">Reference proteome</keyword>
<dbReference type="Gene3D" id="3.30.420.10">
    <property type="entry name" value="Ribonuclease H-like superfamily/Ribonuclease H"/>
    <property type="match status" value="1"/>
</dbReference>
<accession>A0A172TVJ3</accession>
<reference evidence="2 3" key="2">
    <citation type="journal article" date="2016" name="Int. J. Syst. Evol. Microbiol.">
        <title>Flavisolibacter tropicus sp. nov., isolated from tropical soil.</title>
        <authorList>
            <person name="Lee J.J."/>
            <person name="Kang M.S."/>
            <person name="Kim G.S."/>
            <person name="Lee C.S."/>
            <person name="Lim S."/>
            <person name="Lee J."/>
            <person name="Roh S.H."/>
            <person name="Kang H."/>
            <person name="Ha J.M."/>
            <person name="Bae S."/>
            <person name="Jung H.Y."/>
            <person name="Kim M.K."/>
        </authorList>
    </citation>
    <scope>NUCLEOTIDE SEQUENCE [LARGE SCALE GENOMIC DNA]</scope>
    <source>
        <strain evidence="2 3">LCS9</strain>
    </source>
</reference>
<protein>
    <recommendedName>
        <fullName evidence="1">NodB homology domain-containing protein</fullName>
    </recommendedName>
</protein>
<dbReference type="InterPro" id="IPR002509">
    <property type="entry name" value="NODB_dom"/>
</dbReference>
<dbReference type="PANTHER" id="PTHR46564">
    <property type="entry name" value="TRANSPOSASE"/>
    <property type="match status" value="1"/>
</dbReference>
<dbReference type="AlphaFoldDB" id="A0A172TVJ3"/>
<dbReference type="GO" id="GO:0003676">
    <property type="term" value="F:nucleic acid binding"/>
    <property type="evidence" value="ECO:0007669"/>
    <property type="project" value="InterPro"/>
</dbReference>
<dbReference type="InterPro" id="IPR047655">
    <property type="entry name" value="Transpos_IS630-like"/>
</dbReference>
<organism evidence="2 3">
    <name type="scientific">Flavisolibacter tropicus</name>
    <dbReference type="NCBI Taxonomy" id="1492898"/>
    <lineage>
        <taxon>Bacteria</taxon>
        <taxon>Pseudomonadati</taxon>
        <taxon>Bacteroidota</taxon>
        <taxon>Chitinophagia</taxon>
        <taxon>Chitinophagales</taxon>
        <taxon>Chitinophagaceae</taxon>
        <taxon>Flavisolibacter</taxon>
    </lineage>
</organism>
<evidence type="ECO:0000313" key="3">
    <source>
        <dbReference type="Proteomes" id="UP000077177"/>
    </source>
</evidence>
<dbReference type="OrthoDB" id="671164at2"/>
<sequence>MYSDEASISVASVLTHTYAPKGRTPVITTSTETSLRLYLASAITASGQLRYMVRHQPFDGKAIIEYLEYLAESLQRKLLIVWDGASIHHSKEVRKYLESKTQNELHLVLQPHYSPELNADEQVWNYLKQHKLKNTCNPTIQELKEKITTVMENLKHQPQIIQNFFHHPDLGFHN</sequence>
<dbReference type="InterPro" id="IPR036397">
    <property type="entry name" value="RNaseH_sf"/>
</dbReference>
<dbReference type="EMBL" id="CP011390">
    <property type="protein sequence ID" value="ANE51105.1"/>
    <property type="molecule type" value="Genomic_DNA"/>
</dbReference>
<dbReference type="InterPro" id="IPR038717">
    <property type="entry name" value="Tc1-like_DDE_dom"/>
</dbReference>